<feature type="region of interest" description="Disordered" evidence="1">
    <location>
        <begin position="1"/>
        <end position="63"/>
    </location>
</feature>
<evidence type="ECO:0000313" key="2">
    <source>
        <dbReference type="EMBL" id="KAJ8397820.1"/>
    </source>
</evidence>
<accession>A0AAD7S8B2</accession>
<gene>
    <name evidence="2" type="ORF">AAFF_G00435090</name>
</gene>
<keyword evidence="3" id="KW-1185">Reference proteome</keyword>
<dbReference type="EMBL" id="JAINUG010000095">
    <property type="protein sequence ID" value="KAJ8397820.1"/>
    <property type="molecule type" value="Genomic_DNA"/>
</dbReference>
<reference evidence="2" key="1">
    <citation type="journal article" date="2023" name="Science">
        <title>Genome structures resolve the early diversification of teleost fishes.</title>
        <authorList>
            <person name="Parey E."/>
            <person name="Louis A."/>
            <person name="Montfort J."/>
            <person name="Bouchez O."/>
            <person name="Roques C."/>
            <person name="Iampietro C."/>
            <person name="Lluch J."/>
            <person name="Castinel A."/>
            <person name="Donnadieu C."/>
            <person name="Desvignes T."/>
            <person name="Floi Bucao C."/>
            <person name="Jouanno E."/>
            <person name="Wen M."/>
            <person name="Mejri S."/>
            <person name="Dirks R."/>
            <person name="Jansen H."/>
            <person name="Henkel C."/>
            <person name="Chen W.J."/>
            <person name="Zahm M."/>
            <person name="Cabau C."/>
            <person name="Klopp C."/>
            <person name="Thompson A.W."/>
            <person name="Robinson-Rechavi M."/>
            <person name="Braasch I."/>
            <person name="Lecointre G."/>
            <person name="Bobe J."/>
            <person name="Postlethwait J.H."/>
            <person name="Berthelot C."/>
            <person name="Roest Crollius H."/>
            <person name="Guiguen Y."/>
        </authorList>
    </citation>
    <scope>NUCLEOTIDE SEQUENCE</scope>
    <source>
        <strain evidence="2">NC1722</strain>
    </source>
</reference>
<comment type="caution">
    <text evidence="2">The sequence shown here is derived from an EMBL/GenBank/DDBJ whole genome shotgun (WGS) entry which is preliminary data.</text>
</comment>
<proteinExistence type="predicted"/>
<protein>
    <submittedName>
        <fullName evidence="2">Uncharacterized protein</fullName>
    </submittedName>
</protein>
<evidence type="ECO:0000256" key="1">
    <source>
        <dbReference type="SAM" id="MobiDB-lite"/>
    </source>
</evidence>
<evidence type="ECO:0000313" key="3">
    <source>
        <dbReference type="Proteomes" id="UP001221898"/>
    </source>
</evidence>
<organism evidence="2 3">
    <name type="scientific">Aldrovandia affinis</name>
    <dbReference type="NCBI Taxonomy" id="143900"/>
    <lineage>
        <taxon>Eukaryota</taxon>
        <taxon>Metazoa</taxon>
        <taxon>Chordata</taxon>
        <taxon>Craniata</taxon>
        <taxon>Vertebrata</taxon>
        <taxon>Euteleostomi</taxon>
        <taxon>Actinopterygii</taxon>
        <taxon>Neopterygii</taxon>
        <taxon>Teleostei</taxon>
        <taxon>Notacanthiformes</taxon>
        <taxon>Halosauridae</taxon>
        <taxon>Aldrovandia</taxon>
    </lineage>
</organism>
<name>A0AAD7S8B2_9TELE</name>
<dbReference type="AlphaFoldDB" id="A0AAD7S8B2"/>
<dbReference type="Proteomes" id="UP001221898">
    <property type="component" value="Unassembled WGS sequence"/>
</dbReference>
<feature type="compositionally biased region" description="Basic and acidic residues" evidence="1">
    <location>
        <begin position="46"/>
        <end position="55"/>
    </location>
</feature>
<sequence>MSHCARAPILSPTPGVRLAPDSSHGRAVSAGTREMSRNNTKRGSHHEKEALEPQKKTTCGDGQLRSAASSRFFIPIRDALVQLAGPSREREVLHHSGGAGGGCVPPRATCEISAVSCPQPPTPISEIDLDLRAAETLFRELKPLSKTLL</sequence>